<protein>
    <recommendedName>
        <fullName evidence="2">Heterokaryon incompatibility domain-containing protein</fullName>
    </recommendedName>
</protein>
<dbReference type="InterPro" id="IPR010730">
    <property type="entry name" value="HET"/>
</dbReference>
<feature type="region of interest" description="Disordered" evidence="1">
    <location>
        <begin position="1"/>
        <end position="50"/>
    </location>
</feature>
<dbReference type="AlphaFoldDB" id="A0A9W8Y0Z9"/>
<reference evidence="3" key="1">
    <citation type="submission" date="2022-10" db="EMBL/GenBank/DDBJ databases">
        <title>Tapping the CABI collections for fungal endophytes: first genome assemblies for Collariella, Neodidymelliopsis, Ascochyta clinopodiicola, Didymella pomorum, Didymosphaeria variabile, Neocosmospora piperis and Neocucurbitaria cava.</title>
        <authorList>
            <person name="Hill R."/>
        </authorList>
    </citation>
    <scope>NUCLEOTIDE SEQUENCE</scope>
    <source>
        <strain evidence="3">IMI 356814</strain>
    </source>
</reference>
<keyword evidence="4" id="KW-1185">Reference proteome</keyword>
<organism evidence="3 4">
    <name type="scientific">Neocucurbitaria cava</name>
    <dbReference type="NCBI Taxonomy" id="798079"/>
    <lineage>
        <taxon>Eukaryota</taxon>
        <taxon>Fungi</taxon>
        <taxon>Dikarya</taxon>
        <taxon>Ascomycota</taxon>
        <taxon>Pezizomycotina</taxon>
        <taxon>Dothideomycetes</taxon>
        <taxon>Pleosporomycetidae</taxon>
        <taxon>Pleosporales</taxon>
        <taxon>Pleosporineae</taxon>
        <taxon>Cucurbitariaceae</taxon>
        <taxon>Neocucurbitaria</taxon>
    </lineage>
</organism>
<dbReference type="EMBL" id="JAPEUY010000020">
    <property type="protein sequence ID" value="KAJ4363094.1"/>
    <property type="molecule type" value="Genomic_DNA"/>
</dbReference>
<dbReference type="Proteomes" id="UP001140560">
    <property type="component" value="Unassembled WGS sequence"/>
</dbReference>
<accession>A0A9W8Y0Z9</accession>
<comment type="caution">
    <text evidence="3">The sequence shown here is derived from an EMBL/GenBank/DDBJ whole genome shotgun (WGS) entry which is preliminary data.</text>
</comment>
<dbReference type="Pfam" id="PF06985">
    <property type="entry name" value="HET"/>
    <property type="match status" value="1"/>
</dbReference>
<feature type="domain" description="Heterokaryon incompatibility" evidence="2">
    <location>
        <begin position="237"/>
        <end position="386"/>
    </location>
</feature>
<name>A0A9W8Y0Z9_9PLEO</name>
<evidence type="ECO:0000259" key="2">
    <source>
        <dbReference type="Pfam" id="PF06985"/>
    </source>
</evidence>
<sequence>MPLRHLFSRHADSEGKLGPESPKSPKWPRSPRSPRSPKTPKSPKPLTFTERNPDYLNQCVGCDNIEDLIRWNIEQQKNGAERRPSTLLHNSFDELDQCACEICRVFRQSLLLEEVTFDGVKKIQDTQGKVIVRWQETFATEGALNAFLTVEVEDAPGRAGVVNCSPGSRSEVAYLALHSDAHDATVIDQAKEWLNVCLSSHIGQCDNLKFSSESPQLLIEILSPRSIRLCENQAGEYVALSYCWGNPQVLSKPELAEVERGKTFTTNLDRRRQPFPIDDLPTTVRDALYIVHAMGIRYVWIDTLCIVQDKPEGVATMHKVYSNALFTLCACATTRATAKLLDQREAWTRRTEPCRLGGRWLSTPDMSLNELRLRSPLAERAWTLQEERLSPRMLYVSSSRIYWSCARGHEVELKPTYDQKATKVQRPVYAASDRNSQMPLSQEFLLACYTGRSDLHAFWADIVKSYAFRNMTNTKDRLTALSGLAAKYLSASSPDEYLAGIWAKHLAEGLAWKAKQAVDNRGNKVDPMAPKWPSWSWAALPLQTAIETDVKSARASSFQRIADDGTRALGVRADPEDAVKQGERVKELCLTGRMRALWKSSSRRTEWLTVSRLVEGEEKFTFANNPEQDMHAIQSDSGRVLVYEGRKREVVGQLDFRHDVSRVQSNEVELWALEIGQTTMLLLENCGGGIHRRVGAAWNVRTDYFAFADCEVLILQ</sequence>
<dbReference type="PANTHER" id="PTHR33112">
    <property type="entry name" value="DOMAIN PROTEIN, PUTATIVE-RELATED"/>
    <property type="match status" value="1"/>
</dbReference>
<evidence type="ECO:0000313" key="3">
    <source>
        <dbReference type="EMBL" id="KAJ4363094.1"/>
    </source>
</evidence>
<gene>
    <name evidence="3" type="ORF">N0V83_010214</name>
</gene>
<dbReference type="OrthoDB" id="3789824at2759"/>
<evidence type="ECO:0000313" key="4">
    <source>
        <dbReference type="Proteomes" id="UP001140560"/>
    </source>
</evidence>
<evidence type="ECO:0000256" key="1">
    <source>
        <dbReference type="SAM" id="MobiDB-lite"/>
    </source>
</evidence>
<proteinExistence type="predicted"/>
<dbReference type="PANTHER" id="PTHR33112:SF16">
    <property type="entry name" value="HETEROKARYON INCOMPATIBILITY DOMAIN-CONTAINING PROTEIN"/>
    <property type="match status" value="1"/>
</dbReference>